<feature type="signal peptide" evidence="1">
    <location>
        <begin position="1"/>
        <end position="30"/>
    </location>
</feature>
<organism evidence="3 4">
    <name type="scientific">Streptomyces piniterrae</name>
    <dbReference type="NCBI Taxonomy" id="2571125"/>
    <lineage>
        <taxon>Bacteria</taxon>
        <taxon>Bacillati</taxon>
        <taxon>Actinomycetota</taxon>
        <taxon>Actinomycetes</taxon>
        <taxon>Kitasatosporales</taxon>
        <taxon>Streptomycetaceae</taxon>
        <taxon>Streptomyces</taxon>
    </lineage>
</organism>
<dbReference type="EMBL" id="SUMB01000002">
    <property type="protein sequence ID" value="TJZ57012.1"/>
    <property type="molecule type" value="Genomic_DNA"/>
</dbReference>
<dbReference type="AlphaFoldDB" id="A0A4U0NSJ6"/>
<proteinExistence type="predicted"/>
<dbReference type="Pfam" id="PF00722">
    <property type="entry name" value="Glyco_hydro_16"/>
    <property type="match status" value="1"/>
</dbReference>
<evidence type="ECO:0000256" key="1">
    <source>
        <dbReference type="SAM" id="SignalP"/>
    </source>
</evidence>
<accession>A0A4U0NSJ6</accession>
<evidence type="ECO:0000313" key="4">
    <source>
        <dbReference type="Proteomes" id="UP000308697"/>
    </source>
</evidence>
<dbReference type="OrthoDB" id="3404894at2"/>
<dbReference type="GO" id="GO:0005975">
    <property type="term" value="P:carbohydrate metabolic process"/>
    <property type="evidence" value="ECO:0007669"/>
    <property type="project" value="InterPro"/>
</dbReference>
<dbReference type="PROSITE" id="PS51762">
    <property type="entry name" value="GH16_2"/>
    <property type="match status" value="1"/>
</dbReference>
<sequence>MSGTPHTPVAIAAALAAALALTGFASTATATTTTVTAGPPPAADEVLFDDFDYTGHDDPALGAHGWTVRSGSGGPGVPGATWAPENITFAKEGGAGGGNSVMTLRTATSGTAQSTEQAELHTQRMKFGYGTYAARVKFSDAPASGPDGDHVNQAFFAINELKAPMDKDYAEYDFEYLPNGGWGENGNILYTTSWDTFNPDPWEVVNQHTEERRSVAGWHDLAITIDATGITYYVDGRQFARHDPEYLPEKPMSIDFNQWLIDLEGQTGTEARGYDQQVDYVLHVKDQVLTPAQIKAAVEERRAAGTTFEDTVPAASPAARP</sequence>
<evidence type="ECO:0000259" key="2">
    <source>
        <dbReference type="PROSITE" id="PS51762"/>
    </source>
</evidence>
<dbReference type="SUPFAM" id="SSF49899">
    <property type="entry name" value="Concanavalin A-like lectins/glucanases"/>
    <property type="match status" value="1"/>
</dbReference>
<protein>
    <submittedName>
        <fullName evidence="3">Glycosyl hydrolase family protein</fullName>
    </submittedName>
</protein>
<evidence type="ECO:0000313" key="3">
    <source>
        <dbReference type="EMBL" id="TJZ57012.1"/>
    </source>
</evidence>
<dbReference type="InterPro" id="IPR000757">
    <property type="entry name" value="Beta-glucanase-like"/>
</dbReference>
<gene>
    <name evidence="3" type="ORF">FCH28_05930</name>
</gene>
<name>A0A4U0NSJ6_9ACTN</name>
<dbReference type="GO" id="GO:0004553">
    <property type="term" value="F:hydrolase activity, hydrolyzing O-glycosyl compounds"/>
    <property type="evidence" value="ECO:0007669"/>
    <property type="project" value="InterPro"/>
</dbReference>
<comment type="caution">
    <text evidence="3">The sequence shown here is derived from an EMBL/GenBank/DDBJ whole genome shotgun (WGS) entry which is preliminary data.</text>
</comment>
<keyword evidence="1" id="KW-0732">Signal</keyword>
<keyword evidence="3" id="KW-0378">Hydrolase</keyword>
<keyword evidence="4" id="KW-1185">Reference proteome</keyword>
<feature type="chain" id="PRO_5020395888" evidence="1">
    <location>
        <begin position="31"/>
        <end position="321"/>
    </location>
</feature>
<dbReference type="InterPro" id="IPR013320">
    <property type="entry name" value="ConA-like_dom_sf"/>
</dbReference>
<dbReference type="Gene3D" id="2.60.120.200">
    <property type="match status" value="1"/>
</dbReference>
<dbReference type="Proteomes" id="UP000308697">
    <property type="component" value="Unassembled WGS sequence"/>
</dbReference>
<reference evidence="3 4" key="1">
    <citation type="submission" date="2019-04" db="EMBL/GenBank/DDBJ databases">
        <title>Streptomyces piniterrae sp. nov., a heliquinomycin-producing actinomycete isolated from rhizosphere soil of Pinus yunnanensis.</title>
        <authorList>
            <person name="Zhuang X."/>
            <person name="Zhao J."/>
        </authorList>
    </citation>
    <scope>NUCLEOTIDE SEQUENCE [LARGE SCALE GENOMIC DNA]</scope>
    <source>
        <strain evidence="4">jys28</strain>
    </source>
</reference>
<dbReference type="CDD" id="cd00413">
    <property type="entry name" value="Glyco_hydrolase_16"/>
    <property type="match status" value="1"/>
</dbReference>
<feature type="domain" description="GH16" evidence="2">
    <location>
        <begin position="33"/>
        <end position="289"/>
    </location>
</feature>